<feature type="compositionally biased region" description="Polar residues" evidence="1">
    <location>
        <begin position="260"/>
        <end position="269"/>
    </location>
</feature>
<name>A0A974WJH0_9BACT</name>
<dbReference type="KEGG" id="fuv:JR347_08325"/>
<reference evidence="2" key="1">
    <citation type="submission" date="2021-02" db="EMBL/GenBank/DDBJ databases">
        <title>Fulvivirga sp. S481 isolated from sea water.</title>
        <authorList>
            <person name="Bae S.S."/>
            <person name="Baek K."/>
        </authorList>
    </citation>
    <scope>NUCLEOTIDE SEQUENCE</scope>
    <source>
        <strain evidence="2">S481</strain>
    </source>
</reference>
<feature type="region of interest" description="Disordered" evidence="1">
    <location>
        <begin position="235"/>
        <end position="269"/>
    </location>
</feature>
<dbReference type="RefSeq" id="WP_205723590.1">
    <property type="nucleotide sequence ID" value="NZ_CP070608.1"/>
</dbReference>
<proteinExistence type="predicted"/>
<evidence type="ECO:0000256" key="1">
    <source>
        <dbReference type="SAM" id="MobiDB-lite"/>
    </source>
</evidence>
<evidence type="ECO:0000313" key="3">
    <source>
        <dbReference type="Proteomes" id="UP000662783"/>
    </source>
</evidence>
<organism evidence="2 3">
    <name type="scientific">Fulvivirga lutea</name>
    <dbReference type="NCBI Taxonomy" id="2810512"/>
    <lineage>
        <taxon>Bacteria</taxon>
        <taxon>Pseudomonadati</taxon>
        <taxon>Bacteroidota</taxon>
        <taxon>Cytophagia</taxon>
        <taxon>Cytophagales</taxon>
        <taxon>Fulvivirgaceae</taxon>
        <taxon>Fulvivirga</taxon>
    </lineage>
</organism>
<evidence type="ECO:0000313" key="2">
    <source>
        <dbReference type="EMBL" id="QSE99079.1"/>
    </source>
</evidence>
<accession>A0A974WJH0</accession>
<sequence>MNVTKILSIVFLVASLGMGAFLVNSVKSTMDERALISEREAAVIKKLQFIREAEIVYQEVHGNYTSDWDKLIDFIENGKFPIIQKKERVVTLSYGADSSIITYDTLGIITAKERIFKTTHNVNAANDGVFVRFEAAPGDDAVKGSPAYVLNQNGKNVTHKFKESGKVKSRKRYQPGAQITKGDLLMSLEEIKFDPNIDISRIAYVPGYEDVKFDIYADEIERSNLFVDVIEVKNPKPFDPTRKEDNESKNRKPLRFGSKTDVTTSGNWE</sequence>
<keyword evidence="3" id="KW-1185">Reference proteome</keyword>
<dbReference type="Proteomes" id="UP000662783">
    <property type="component" value="Chromosome"/>
</dbReference>
<dbReference type="EMBL" id="CP070608">
    <property type="protein sequence ID" value="QSE99079.1"/>
    <property type="molecule type" value="Genomic_DNA"/>
</dbReference>
<dbReference type="AlphaFoldDB" id="A0A974WJH0"/>
<protein>
    <submittedName>
        <fullName evidence="2">Uncharacterized protein</fullName>
    </submittedName>
</protein>
<gene>
    <name evidence="2" type="ORF">JR347_08325</name>
</gene>
<feature type="compositionally biased region" description="Basic and acidic residues" evidence="1">
    <location>
        <begin position="235"/>
        <end position="250"/>
    </location>
</feature>